<evidence type="ECO:0000259" key="4">
    <source>
        <dbReference type="PROSITE" id="PS50914"/>
    </source>
</evidence>
<dbReference type="Proteomes" id="UP001596183">
    <property type="component" value="Unassembled WGS sequence"/>
</dbReference>
<evidence type="ECO:0000256" key="3">
    <source>
        <dbReference type="SAM" id="MobiDB-lite"/>
    </source>
</evidence>
<dbReference type="PANTHER" id="PTHR43080">
    <property type="entry name" value="CBS DOMAIN-CONTAINING PROTEIN CBSX3, MITOCHONDRIAL"/>
    <property type="match status" value="1"/>
</dbReference>
<feature type="compositionally biased region" description="Low complexity" evidence="3">
    <location>
        <begin position="217"/>
        <end position="226"/>
    </location>
</feature>
<dbReference type="InterPro" id="IPR000644">
    <property type="entry name" value="CBS_dom"/>
</dbReference>
<sequence>MHSTPHTVSDVMTHTVMAIGHKATFMEIVRLMQDGKISALPVIEGEGRAVGVVSEADLLHKEEFRDSDPDRYTQLHRLPDLAKAGAVTAEELMTSPALTIHPDATLAQAAPTMAHGKVKRLPVVDELGMLEGIVSRADLLKVFLRNDDEIAEEVRREVVAHVFPLSGPALEVQVHDGTVTLVGRVRDTPLIPVAARLIRAVEGVVDVDFDLERDTDTTPATTPAQPGGTGSQHCDAQVHRIPFGPRR</sequence>
<evidence type="ECO:0000313" key="6">
    <source>
        <dbReference type="EMBL" id="MFC5669922.1"/>
    </source>
</evidence>
<name>A0ABW0XH90_9ACTN</name>
<dbReference type="Gene3D" id="3.10.580.10">
    <property type="entry name" value="CBS-domain"/>
    <property type="match status" value="1"/>
</dbReference>
<dbReference type="SUPFAM" id="SSF54631">
    <property type="entry name" value="CBS-domain pair"/>
    <property type="match status" value="1"/>
</dbReference>
<organism evidence="6 7">
    <name type="scientific">Streptomyces incanus</name>
    <dbReference type="NCBI Taxonomy" id="887453"/>
    <lineage>
        <taxon>Bacteria</taxon>
        <taxon>Bacillati</taxon>
        <taxon>Actinomycetota</taxon>
        <taxon>Actinomycetes</taxon>
        <taxon>Kitasatosporales</taxon>
        <taxon>Streptomycetaceae</taxon>
        <taxon>Streptomyces</taxon>
    </lineage>
</organism>
<dbReference type="SMART" id="SM00116">
    <property type="entry name" value="CBS"/>
    <property type="match status" value="2"/>
</dbReference>
<keyword evidence="1 2" id="KW-0129">CBS domain</keyword>
<accession>A0ABW0XH90</accession>
<dbReference type="InterPro" id="IPR017080">
    <property type="entry name" value="UCP036990_CBS_BON"/>
</dbReference>
<dbReference type="InterPro" id="IPR046342">
    <property type="entry name" value="CBS_dom_sf"/>
</dbReference>
<feature type="region of interest" description="Disordered" evidence="3">
    <location>
        <begin position="212"/>
        <end position="247"/>
    </location>
</feature>
<reference evidence="7" key="1">
    <citation type="journal article" date="2019" name="Int. J. Syst. Evol. Microbiol.">
        <title>The Global Catalogue of Microorganisms (GCM) 10K type strain sequencing project: providing services to taxonomists for standard genome sequencing and annotation.</title>
        <authorList>
            <consortium name="The Broad Institute Genomics Platform"/>
            <consortium name="The Broad Institute Genome Sequencing Center for Infectious Disease"/>
            <person name="Wu L."/>
            <person name="Ma J."/>
        </authorList>
    </citation>
    <scope>NUCLEOTIDE SEQUENCE [LARGE SCALE GENOMIC DNA]</scope>
    <source>
        <strain evidence="7">JCM 13852</strain>
    </source>
</reference>
<dbReference type="PROSITE" id="PS50914">
    <property type="entry name" value="BON"/>
    <property type="match status" value="1"/>
</dbReference>
<dbReference type="PIRSF" id="PIRSF036990">
    <property type="entry name" value="UCP036990_CBS_BON"/>
    <property type="match status" value="1"/>
</dbReference>
<dbReference type="InterPro" id="IPR051257">
    <property type="entry name" value="Diverse_CBS-Domain"/>
</dbReference>
<evidence type="ECO:0000256" key="2">
    <source>
        <dbReference type="PROSITE-ProRule" id="PRU00703"/>
    </source>
</evidence>
<keyword evidence="7" id="KW-1185">Reference proteome</keyword>
<dbReference type="CDD" id="cd04586">
    <property type="entry name" value="CBS_pair_BON_assoc"/>
    <property type="match status" value="1"/>
</dbReference>
<proteinExistence type="predicted"/>
<feature type="domain" description="CBS" evidence="5">
    <location>
        <begin position="12"/>
        <end position="69"/>
    </location>
</feature>
<feature type="domain" description="CBS" evidence="5">
    <location>
        <begin position="93"/>
        <end position="149"/>
    </location>
</feature>
<dbReference type="PANTHER" id="PTHR43080:SF29">
    <property type="entry name" value="OS02G0818000 PROTEIN"/>
    <property type="match status" value="1"/>
</dbReference>
<comment type="caution">
    <text evidence="6">The sequence shown here is derived from an EMBL/GenBank/DDBJ whole genome shotgun (WGS) entry which is preliminary data.</text>
</comment>
<dbReference type="EMBL" id="JBHSPC010000015">
    <property type="protein sequence ID" value="MFC5669922.1"/>
    <property type="molecule type" value="Genomic_DNA"/>
</dbReference>
<evidence type="ECO:0000313" key="7">
    <source>
        <dbReference type="Proteomes" id="UP001596183"/>
    </source>
</evidence>
<dbReference type="Gene3D" id="3.30.1340.30">
    <property type="match status" value="1"/>
</dbReference>
<evidence type="ECO:0000256" key="1">
    <source>
        <dbReference type="ARBA" id="ARBA00023122"/>
    </source>
</evidence>
<dbReference type="InterPro" id="IPR007055">
    <property type="entry name" value="BON_dom"/>
</dbReference>
<gene>
    <name evidence="6" type="ORF">ACFP2V_07305</name>
</gene>
<protein>
    <submittedName>
        <fullName evidence="6">CBS domain-containing protein</fullName>
    </submittedName>
</protein>
<dbReference type="Pfam" id="PF00571">
    <property type="entry name" value="CBS"/>
    <property type="match status" value="2"/>
</dbReference>
<evidence type="ECO:0000259" key="5">
    <source>
        <dbReference type="PROSITE" id="PS51371"/>
    </source>
</evidence>
<dbReference type="RefSeq" id="WP_381207161.1">
    <property type="nucleotide sequence ID" value="NZ_JBHSPC010000015.1"/>
</dbReference>
<dbReference type="PROSITE" id="PS51371">
    <property type="entry name" value="CBS"/>
    <property type="match status" value="2"/>
</dbReference>
<feature type="domain" description="BON" evidence="4">
    <location>
        <begin position="146"/>
        <end position="215"/>
    </location>
</feature>
<dbReference type="Pfam" id="PF04972">
    <property type="entry name" value="BON"/>
    <property type="match status" value="1"/>
</dbReference>